<protein>
    <submittedName>
        <fullName evidence="2">Alpha/Beta hydrolase protein</fullName>
    </submittedName>
</protein>
<dbReference type="GO" id="GO:0016020">
    <property type="term" value="C:membrane"/>
    <property type="evidence" value="ECO:0007669"/>
    <property type="project" value="TreeGrafter"/>
</dbReference>
<dbReference type="PANTHER" id="PTHR43798:SF33">
    <property type="entry name" value="HYDROLASE, PUTATIVE (AFU_ORTHOLOGUE AFUA_2G14860)-RELATED"/>
    <property type="match status" value="1"/>
</dbReference>
<evidence type="ECO:0000313" key="3">
    <source>
        <dbReference type="Proteomes" id="UP001285441"/>
    </source>
</evidence>
<keyword evidence="3" id="KW-1185">Reference proteome</keyword>
<evidence type="ECO:0000259" key="1">
    <source>
        <dbReference type="Pfam" id="PF00561"/>
    </source>
</evidence>
<dbReference type="InterPro" id="IPR000073">
    <property type="entry name" value="AB_hydrolase_1"/>
</dbReference>
<dbReference type="Proteomes" id="UP001285441">
    <property type="component" value="Unassembled WGS sequence"/>
</dbReference>
<dbReference type="InterPro" id="IPR050266">
    <property type="entry name" value="AB_hydrolase_sf"/>
</dbReference>
<reference evidence="2" key="1">
    <citation type="journal article" date="2023" name="Mol. Phylogenet. Evol.">
        <title>Genome-scale phylogeny and comparative genomics of the fungal order Sordariales.</title>
        <authorList>
            <person name="Hensen N."/>
            <person name="Bonometti L."/>
            <person name="Westerberg I."/>
            <person name="Brannstrom I.O."/>
            <person name="Guillou S."/>
            <person name="Cros-Aarteil S."/>
            <person name="Calhoun S."/>
            <person name="Haridas S."/>
            <person name="Kuo A."/>
            <person name="Mondo S."/>
            <person name="Pangilinan J."/>
            <person name="Riley R."/>
            <person name="LaButti K."/>
            <person name="Andreopoulos B."/>
            <person name="Lipzen A."/>
            <person name="Chen C."/>
            <person name="Yan M."/>
            <person name="Daum C."/>
            <person name="Ng V."/>
            <person name="Clum A."/>
            <person name="Steindorff A."/>
            <person name="Ohm R.A."/>
            <person name="Martin F."/>
            <person name="Silar P."/>
            <person name="Natvig D.O."/>
            <person name="Lalanne C."/>
            <person name="Gautier V."/>
            <person name="Ament-Velasquez S.L."/>
            <person name="Kruys A."/>
            <person name="Hutchinson M.I."/>
            <person name="Powell A.J."/>
            <person name="Barry K."/>
            <person name="Miller A.N."/>
            <person name="Grigoriev I.V."/>
            <person name="Debuchy R."/>
            <person name="Gladieux P."/>
            <person name="Hiltunen Thoren M."/>
            <person name="Johannesson H."/>
        </authorList>
    </citation>
    <scope>NUCLEOTIDE SEQUENCE</scope>
    <source>
        <strain evidence="2">CBS 232.78</strain>
    </source>
</reference>
<gene>
    <name evidence="2" type="ORF">B0H63DRAFT_492579</name>
</gene>
<dbReference type="InterPro" id="IPR029058">
    <property type="entry name" value="AB_hydrolase_fold"/>
</dbReference>
<dbReference type="Pfam" id="PF00561">
    <property type="entry name" value="Abhydrolase_1"/>
    <property type="match status" value="1"/>
</dbReference>
<organism evidence="2 3">
    <name type="scientific">Podospora didyma</name>
    <dbReference type="NCBI Taxonomy" id="330526"/>
    <lineage>
        <taxon>Eukaryota</taxon>
        <taxon>Fungi</taxon>
        <taxon>Dikarya</taxon>
        <taxon>Ascomycota</taxon>
        <taxon>Pezizomycotina</taxon>
        <taxon>Sordariomycetes</taxon>
        <taxon>Sordariomycetidae</taxon>
        <taxon>Sordariales</taxon>
        <taxon>Podosporaceae</taxon>
        <taxon>Podospora</taxon>
    </lineage>
</organism>
<accession>A0AAE0NY84</accession>
<feature type="domain" description="AB hydrolase-1" evidence="1">
    <location>
        <begin position="25"/>
        <end position="131"/>
    </location>
</feature>
<keyword evidence="2" id="KW-0378">Hydrolase</keyword>
<dbReference type="Gene3D" id="3.40.50.1820">
    <property type="entry name" value="alpha/beta hydrolase"/>
    <property type="match status" value="1"/>
</dbReference>
<sequence>MSNANDSEPESELFHLSINPAAPTTIVFIHGVLSCHLEWAHVTPFLASDYHLLVVDANGHSGSAAIQPTDISSSADRVAALIRKHAKNEKAHLVGLSMGGFIALDLARRYPDLVQSIFVTGAHPFRGLFKWMAEHPSVVWYIMGAFEALPDSLYFGLARWRGMVRHEELRKETTENRRWETVRDVYGSLLAFGWDEVSGVNVPAAVVAGGKQDDVEATRMMGPLLRGEGGSERSKAFVVRKAVHAWDLQFPELFAAGLRAWIEGGDMPGAFEELV</sequence>
<dbReference type="GO" id="GO:0016787">
    <property type="term" value="F:hydrolase activity"/>
    <property type="evidence" value="ECO:0007669"/>
    <property type="project" value="UniProtKB-KW"/>
</dbReference>
<name>A0AAE0NY84_9PEZI</name>
<dbReference type="PANTHER" id="PTHR43798">
    <property type="entry name" value="MONOACYLGLYCEROL LIPASE"/>
    <property type="match status" value="1"/>
</dbReference>
<dbReference type="EMBL" id="JAULSW010000002">
    <property type="protein sequence ID" value="KAK3389804.1"/>
    <property type="molecule type" value="Genomic_DNA"/>
</dbReference>
<dbReference type="SUPFAM" id="SSF53474">
    <property type="entry name" value="alpha/beta-Hydrolases"/>
    <property type="match status" value="1"/>
</dbReference>
<proteinExistence type="predicted"/>
<dbReference type="AlphaFoldDB" id="A0AAE0NY84"/>
<evidence type="ECO:0000313" key="2">
    <source>
        <dbReference type="EMBL" id="KAK3389804.1"/>
    </source>
</evidence>
<comment type="caution">
    <text evidence="2">The sequence shown here is derived from an EMBL/GenBank/DDBJ whole genome shotgun (WGS) entry which is preliminary data.</text>
</comment>
<reference evidence="2" key="2">
    <citation type="submission" date="2023-06" db="EMBL/GenBank/DDBJ databases">
        <authorList>
            <consortium name="Lawrence Berkeley National Laboratory"/>
            <person name="Haridas S."/>
            <person name="Hensen N."/>
            <person name="Bonometti L."/>
            <person name="Westerberg I."/>
            <person name="Brannstrom I.O."/>
            <person name="Guillou S."/>
            <person name="Cros-Aarteil S."/>
            <person name="Calhoun S."/>
            <person name="Kuo A."/>
            <person name="Mondo S."/>
            <person name="Pangilinan J."/>
            <person name="Riley R."/>
            <person name="LaButti K."/>
            <person name="Andreopoulos B."/>
            <person name="Lipzen A."/>
            <person name="Chen C."/>
            <person name="Yanf M."/>
            <person name="Daum C."/>
            <person name="Ng V."/>
            <person name="Clum A."/>
            <person name="Steindorff A."/>
            <person name="Ohm R."/>
            <person name="Martin F."/>
            <person name="Silar P."/>
            <person name="Natvig D."/>
            <person name="Lalanne C."/>
            <person name="Gautier V."/>
            <person name="Ament-velasquez S.L."/>
            <person name="Kruys A."/>
            <person name="Hutchinson M.I."/>
            <person name="Powell A.J."/>
            <person name="Barry K."/>
            <person name="Miller A.N."/>
            <person name="Grigoriev I.V."/>
            <person name="Debuchy R."/>
            <person name="Gladieux P."/>
            <person name="Thoren M.H."/>
            <person name="Johannesson H."/>
        </authorList>
    </citation>
    <scope>NUCLEOTIDE SEQUENCE</scope>
    <source>
        <strain evidence="2">CBS 232.78</strain>
    </source>
</reference>